<keyword evidence="8 17" id="KW-0521">NADP</keyword>
<evidence type="ECO:0000256" key="11">
    <source>
        <dbReference type="ARBA" id="ARBA00023235"/>
    </source>
</evidence>
<dbReference type="OrthoDB" id="9806925at2"/>
<dbReference type="EC" id="5.1.99.6" evidence="19"/>
<feature type="binding site" evidence="18">
    <location>
        <position position="64"/>
    </location>
    <ligand>
        <name>K(+)</name>
        <dbReference type="ChEBI" id="CHEBI:29103"/>
    </ligand>
</feature>
<dbReference type="GO" id="GO:0052855">
    <property type="term" value="F:ADP-dependent NAD(P)H-hydrate dehydratase activity"/>
    <property type="evidence" value="ECO:0007669"/>
    <property type="project" value="UniProtKB-UniRule"/>
</dbReference>
<feature type="binding site" evidence="17">
    <location>
        <position position="438"/>
    </location>
    <ligand>
        <name>AMP</name>
        <dbReference type="ChEBI" id="CHEBI:456215"/>
    </ligand>
</feature>
<comment type="cofactor">
    <cofactor evidence="17">
        <name>Mg(2+)</name>
        <dbReference type="ChEBI" id="CHEBI:18420"/>
    </cofactor>
</comment>
<evidence type="ECO:0000313" key="22">
    <source>
        <dbReference type="EMBL" id="RUO59866.1"/>
    </source>
</evidence>
<feature type="binding site" evidence="17">
    <location>
        <position position="322"/>
    </location>
    <ligand>
        <name>(6S)-NADPHX</name>
        <dbReference type="ChEBI" id="CHEBI:64076"/>
    </ligand>
</feature>
<evidence type="ECO:0000259" key="20">
    <source>
        <dbReference type="PROSITE" id="PS51383"/>
    </source>
</evidence>
<organism evidence="22 23">
    <name type="scientific">Pseudidiomarina marina</name>
    <dbReference type="NCBI Taxonomy" id="502366"/>
    <lineage>
        <taxon>Bacteria</taxon>
        <taxon>Pseudomonadati</taxon>
        <taxon>Pseudomonadota</taxon>
        <taxon>Gammaproteobacteria</taxon>
        <taxon>Alteromonadales</taxon>
        <taxon>Idiomarinaceae</taxon>
        <taxon>Pseudidiomarina</taxon>
    </lineage>
</organism>
<comment type="similarity">
    <text evidence="3 19">In the N-terminal section; belongs to the NnrE/AIBP family.</text>
</comment>
<dbReference type="NCBIfam" id="TIGR00197">
    <property type="entry name" value="yjeF_nterm"/>
    <property type="match status" value="1"/>
</dbReference>
<keyword evidence="11 18" id="KW-0413">Isomerase</keyword>
<dbReference type="Gene3D" id="3.40.50.10260">
    <property type="entry name" value="YjeF N-terminal domain"/>
    <property type="match status" value="1"/>
</dbReference>
<evidence type="ECO:0000256" key="1">
    <source>
        <dbReference type="ARBA" id="ARBA00000013"/>
    </source>
</evidence>
<dbReference type="PROSITE" id="PS51385">
    <property type="entry name" value="YJEF_N"/>
    <property type="match status" value="1"/>
</dbReference>
<evidence type="ECO:0000256" key="4">
    <source>
        <dbReference type="ARBA" id="ARBA00009524"/>
    </source>
</evidence>
<dbReference type="InterPro" id="IPR036652">
    <property type="entry name" value="YjeF_N_dom_sf"/>
</dbReference>
<feature type="binding site" evidence="17">
    <location>
        <position position="439"/>
    </location>
    <ligand>
        <name>(6S)-NADPHX</name>
        <dbReference type="ChEBI" id="CHEBI:64076"/>
    </ligand>
</feature>
<dbReference type="PANTHER" id="PTHR12592:SF0">
    <property type="entry name" value="ATP-DEPENDENT (S)-NAD(P)H-HYDRATE DEHYDRATASE"/>
    <property type="match status" value="1"/>
</dbReference>
<evidence type="ECO:0000256" key="12">
    <source>
        <dbReference type="ARBA" id="ARBA00023239"/>
    </source>
</evidence>
<feature type="binding site" evidence="17">
    <location>
        <position position="263"/>
    </location>
    <ligand>
        <name>(6S)-NADPHX</name>
        <dbReference type="ChEBI" id="CHEBI:64076"/>
    </ligand>
</feature>
<evidence type="ECO:0000256" key="8">
    <source>
        <dbReference type="ARBA" id="ARBA00022857"/>
    </source>
</evidence>
<dbReference type="SUPFAM" id="SSF64153">
    <property type="entry name" value="YjeF N-terminal domain-like"/>
    <property type="match status" value="1"/>
</dbReference>
<keyword evidence="10 17" id="KW-0520">NAD</keyword>
<evidence type="ECO:0000256" key="17">
    <source>
        <dbReference type="HAMAP-Rule" id="MF_01965"/>
    </source>
</evidence>
<comment type="similarity">
    <text evidence="17">Belongs to the NnrD/CARKD family.</text>
</comment>
<dbReference type="PROSITE" id="PS01050">
    <property type="entry name" value="YJEF_C_2"/>
    <property type="match status" value="1"/>
</dbReference>
<dbReference type="Gene3D" id="3.40.1190.20">
    <property type="match status" value="1"/>
</dbReference>
<comment type="catalytic activity">
    <reaction evidence="15 17 19">
        <text>(6S)-NADHX + ADP = AMP + phosphate + NADH + H(+)</text>
        <dbReference type="Rhea" id="RHEA:32223"/>
        <dbReference type="ChEBI" id="CHEBI:15378"/>
        <dbReference type="ChEBI" id="CHEBI:43474"/>
        <dbReference type="ChEBI" id="CHEBI:57945"/>
        <dbReference type="ChEBI" id="CHEBI:64074"/>
        <dbReference type="ChEBI" id="CHEBI:456215"/>
        <dbReference type="ChEBI" id="CHEBI:456216"/>
        <dbReference type="EC" id="4.2.1.136"/>
    </reaction>
</comment>
<name>A0A432YFX5_9GAMM</name>
<protein>
    <recommendedName>
        <fullName evidence="19">Bifunctional NAD(P)H-hydrate repair enzyme</fullName>
    </recommendedName>
    <alternativeName>
        <fullName evidence="19">Nicotinamide nucleotide repair protein</fullName>
    </alternativeName>
    <domain>
        <recommendedName>
            <fullName evidence="19">ADP-dependent (S)-NAD(P)H-hydrate dehydratase</fullName>
            <ecNumber evidence="19">4.2.1.136</ecNumber>
        </recommendedName>
        <alternativeName>
            <fullName evidence="19">ADP-dependent NAD(P)HX dehydratase</fullName>
        </alternativeName>
    </domain>
    <domain>
        <recommendedName>
            <fullName evidence="19">NAD(P)H-hydrate epimerase</fullName>
            <ecNumber evidence="19">5.1.99.6</ecNumber>
        </recommendedName>
    </domain>
</protein>
<keyword evidence="9 18" id="KW-0630">Potassium</keyword>
<dbReference type="GO" id="GO:0052856">
    <property type="term" value="F:NAD(P)HX epimerase activity"/>
    <property type="evidence" value="ECO:0007669"/>
    <property type="project" value="UniProtKB-UniRule"/>
</dbReference>
<dbReference type="EC" id="4.2.1.136" evidence="19"/>
<comment type="subunit">
    <text evidence="17">Homotetramer.</text>
</comment>
<evidence type="ECO:0000256" key="13">
    <source>
        <dbReference type="ARBA" id="ARBA00023268"/>
    </source>
</evidence>
<comment type="function">
    <text evidence="14 19">Bifunctional enzyme that catalyzes the epimerization of the S- and R-forms of NAD(P)HX and the dehydration of the S-form of NAD(P)HX at the expense of ADP, which is converted to AMP. This allows the repair of both epimers of NAD(P)HX, a damaged form of NAD(P)H that is a result of enzymatic or heat-dependent hydration.</text>
</comment>
<keyword evidence="6 17" id="KW-0547">Nucleotide-binding</keyword>
<dbReference type="GO" id="GO:0110051">
    <property type="term" value="P:metabolite repair"/>
    <property type="evidence" value="ECO:0007669"/>
    <property type="project" value="TreeGrafter"/>
</dbReference>
<evidence type="ECO:0000256" key="3">
    <source>
        <dbReference type="ARBA" id="ARBA00006001"/>
    </source>
</evidence>
<evidence type="ECO:0000256" key="5">
    <source>
        <dbReference type="ARBA" id="ARBA00022723"/>
    </source>
</evidence>
<evidence type="ECO:0000256" key="16">
    <source>
        <dbReference type="ARBA" id="ARBA00049209"/>
    </source>
</evidence>
<evidence type="ECO:0000256" key="14">
    <source>
        <dbReference type="ARBA" id="ARBA00025153"/>
    </source>
</evidence>
<feature type="domain" description="YjeF C-terminal" evidence="20">
    <location>
        <begin position="228"/>
        <end position="505"/>
    </location>
</feature>
<keyword evidence="23" id="KW-1185">Reference proteome</keyword>
<keyword evidence="5 18" id="KW-0479">Metal-binding</keyword>
<feature type="binding site" evidence="18">
    <location>
        <begin position="63"/>
        <end position="67"/>
    </location>
    <ligand>
        <name>(6S)-NADPHX</name>
        <dbReference type="ChEBI" id="CHEBI:64076"/>
    </ligand>
</feature>
<dbReference type="InterPro" id="IPR017953">
    <property type="entry name" value="Carbohydrate_kinase_pred_CS"/>
</dbReference>
<dbReference type="InterPro" id="IPR004443">
    <property type="entry name" value="YjeF_N_dom"/>
</dbReference>
<keyword evidence="13" id="KW-0511">Multifunctional enzyme</keyword>
<keyword evidence="12 17" id="KW-0456">Lyase</keyword>
<sequence length="512" mass="53741">MSFDLTSMIYTAEQVRTGEQQAAAACDVSMAQLMQRAAQACLGAIQAKQPAPANLLIVCGPGNNGGDGWVLARLAQHAGYKVQVAAVQPSSELAVLAAQAWRDQGGLVLELESLSAEHFQGIDIVIDAMLGNGLNRNLTAPFVDAVELINRYGRHCWILSVDVPTGLDSDTGVAKPTAVQADCTVTMIALKVGLVTGEAADYCGDIVLADLGISKAFFRTPATLRVIQSNLVSEHLQRRRKSSHKGDYGHVLIVGGGVGMSGAAVLAGRAALRCGAGKVSIACHRDSQLAIASAQPELMVHAVANDLTELLEVATTVVIGPGLGQTPWARVLVEQVAKWPGTVVWDADALNSLAKAPLSKPDKHDWLFTPHPAEAARLLRCATQDVTANRLQALTQICQNFHAYALLKGAGTLVKSPYQQDAWVCRRGSPALAVGGSGDVLSGVVGALLAQNVSQPVAQQIPLEQVLAMAAWLHAVAGENAAQHGERGTLPSDLMAELRALVNPHQLLTTGA</sequence>
<comment type="caution">
    <text evidence="22">The sequence shown here is derived from an EMBL/GenBank/DDBJ whole genome shotgun (WGS) entry which is preliminary data.</text>
</comment>
<dbReference type="HAMAP" id="MF_01966">
    <property type="entry name" value="NADHX_epimerase"/>
    <property type="match status" value="1"/>
</dbReference>
<dbReference type="InterPro" id="IPR030677">
    <property type="entry name" value="Nnr"/>
</dbReference>
<comment type="catalytic activity">
    <reaction evidence="2 18 19">
        <text>(6R)-NADPHX = (6S)-NADPHX</text>
        <dbReference type="Rhea" id="RHEA:32227"/>
        <dbReference type="ChEBI" id="CHEBI:64076"/>
        <dbReference type="ChEBI" id="CHEBI:64077"/>
        <dbReference type="EC" id="5.1.99.6"/>
    </reaction>
</comment>
<feature type="binding site" evidence="18">
    <location>
        <position position="165"/>
    </location>
    <ligand>
        <name>K(+)</name>
        <dbReference type="ChEBI" id="CHEBI:29103"/>
    </ligand>
</feature>
<dbReference type="GO" id="GO:0005524">
    <property type="term" value="F:ATP binding"/>
    <property type="evidence" value="ECO:0007669"/>
    <property type="project" value="UniProtKB-UniRule"/>
</dbReference>
<comment type="cofactor">
    <cofactor evidence="18 19">
        <name>K(+)</name>
        <dbReference type="ChEBI" id="CHEBI:29103"/>
    </cofactor>
    <text evidence="18 19">Binds 1 potassium ion per subunit.</text>
</comment>
<feature type="binding site" evidence="17">
    <location>
        <begin position="408"/>
        <end position="412"/>
    </location>
    <ligand>
        <name>AMP</name>
        <dbReference type="ChEBI" id="CHEBI:456215"/>
    </ligand>
</feature>
<dbReference type="HAMAP" id="MF_01965">
    <property type="entry name" value="NADHX_dehydratase"/>
    <property type="match status" value="1"/>
</dbReference>
<dbReference type="PANTHER" id="PTHR12592">
    <property type="entry name" value="ATP-DEPENDENT (S)-NAD(P)H-HYDRATE DEHYDRATASE FAMILY MEMBER"/>
    <property type="match status" value="1"/>
</dbReference>
<evidence type="ECO:0000313" key="23">
    <source>
        <dbReference type="Proteomes" id="UP000288127"/>
    </source>
</evidence>
<dbReference type="PROSITE" id="PS51383">
    <property type="entry name" value="YJEF_C_3"/>
    <property type="match status" value="1"/>
</dbReference>
<dbReference type="InterPro" id="IPR029056">
    <property type="entry name" value="Ribokinase-like"/>
</dbReference>
<comment type="similarity">
    <text evidence="4 19">In the C-terminal section; belongs to the NnrD/CARKD family.</text>
</comment>
<evidence type="ECO:0000256" key="18">
    <source>
        <dbReference type="HAMAP-Rule" id="MF_01966"/>
    </source>
</evidence>
<evidence type="ECO:0000256" key="15">
    <source>
        <dbReference type="ARBA" id="ARBA00048238"/>
    </source>
</evidence>
<evidence type="ECO:0000256" key="7">
    <source>
        <dbReference type="ARBA" id="ARBA00022840"/>
    </source>
</evidence>
<proteinExistence type="inferred from homology"/>
<dbReference type="Pfam" id="PF01256">
    <property type="entry name" value="Carb_kinase"/>
    <property type="match status" value="1"/>
</dbReference>
<comment type="similarity">
    <text evidence="18">Belongs to the NnrE/AIBP family.</text>
</comment>
<evidence type="ECO:0000256" key="10">
    <source>
        <dbReference type="ARBA" id="ARBA00023027"/>
    </source>
</evidence>
<comment type="catalytic activity">
    <reaction evidence="1 18 19">
        <text>(6R)-NADHX = (6S)-NADHX</text>
        <dbReference type="Rhea" id="RHEA:32215"/>
        <dbReference type="ChEBI" id="CHEBI:64074"/>
        <dbReference type="ChEBI" id="CHEBI:64075"/>
        <dbReference type="EC" id="5.1.99.6"/>
    </reaction>
</comment>
<comment type="function">
    <text evidence="17">Catalyzes the dehydration of the S-form of NAD(P)HX at the expense of ADP, which is converted to AMP. Together with NAD(P)HX epimerase, which catalyzes the epimerization of the S- and R-forms, the enzyme allows the repair of both epimers of NAD(P)HX, a damaged form of NAD(P)H that is a result of enzymatic or heat-dependent hydration.</text>
</comment>
<feature type="domain" description="YjeF N-terminal" evidence="21">
    <location>
        <begin position="15"/>
        <end position="219"/>
    </location>
</feature>
<feature type="binding site" evidence="18">
    <location>
        <position position="162"/>
    </location>
    <ligand>
        <name>(6S)-NADPHX</name>
        <dbReference type="ChEBI" id="CHEBI:64076"/>
    </ligand>
</feature>
<dbReference type="RefSeq" id="WP_126759618.1">
    <property type="nucleotide sequence ID" value="NZ_PIPZ01000002.1"/>
</dbReference>
<evidence type="ECO:0000256" key="2">
    <source>
        <dbReference type="ARBA" id="ARBA00000909"/>
    </source>
</evidence>
<dbReference type="PIRSF" id="PIRSF017184">
    <property type="entry name" value="Nnr"/>
    <property type="match status" value="1"/>
</dbReference>
<evidence type="ECO:0000259" key="21">
    <source>
        <dbReference type="PROSITE" id="PS51385"/>
    </source>
</evidence>
<dbReference type="InterPro" id="IPR000631">
    <property type="entry name" value="CARKD"/>
</dbReference>
<comment type="function">
    <text evidence="18">Catalyzes the epimerization of the S- and R-forms of NAD(P)HX, a damaged form of NAD(P)H that is a result of enzymatic or heat-dependent hydration. This is a prerequisite for the S-specific NAD(P)H-hydrate dehydratase to allow the repair of both epimers of NAD(P)HX.</text>
</comment>
<keyword evidence="7 17" id="KW-0067">ATP-binding</keyword>
<dbReference type="NCBIfam" id="TIGR00196">
    <property type="entry name" value="yjeF_cterm"/>
    <property type="match status" value="1"/>
</dbReference>
<feature type="binding site" evidence="17">
    <location>
        <position position="371"/>
    </location>
    <ligand>
        <name>(6S)-NADPHX</name>
        <dbReference type="ChEBI" id="CHEBI:64076"/>
    </ligand>
</feature>
<comment type="catalytic activity">
    <reaction evidence="16 17 19">
        <text>(6S)-NADPHX + ADP = AMP + phosphate + NADPH + H(+)</text>
        <dbReference type="Rhea" id="RHEA:32235"/>
        <dbReference type="ChEBI" id="CHEBI:15378"/>
        <dbReference type="ChEBI" id="CHEBI:43474"/>
        <dbReference type="ChEBI" id="CHEBI:57783"/>
        <dbReference type="ChEBI" id="CHEBI:64076"/>
        <dbReference type="ChEBI" id="CHEBI:456215"/>
        <dbReference type="ChEBI" id="CHEBI:456216"/>
        <dbReference type="EC" id="4.2.1.136"/>
    </reaction>
</comment>
<dbReference type="Proteomes" id="UP000288127">
    <property type="component" value="Unassembled WGS sequence"/>
</dbReference>
<comment type="caution">
    <text evidence="18">Lacks conserved residue(s) required for the propagation of feature annotation.</text>
</comment>
<dbReference type="GO" id="GO:0046872">
    <property type="term" value="F:metal ion binding"/>
    <property type="evidence" value="ECO:0007669"/>
    <property type="project" value="UniProtKB-UniRule"/>
</dbReference>
<gene>
    <name evidence="17" type="primary">nnrD</name>
    <name evidence="18" type="synonym">nnrE</name>
    <name evidence="22" type="ORF">CWI76_06985</name>
</gene>
<reference evidence="23" key="1">
    <citation type="journal article" date="2018" name="Front. Microbiol.">
        <title>Genome-Based Analysis Reveals the Taxonomy and Diversity of the Family Idiomarinaceae.</title>
        <authorList>
            <person name="Liu Y."/>
            <person name="Lai Q."/>
            <person name="Shao Z."/>
        </authorList>
    </citation>
    <scope>NUCLEOTIDE SEQUENCE [LARGE SCALE GENOMIC DNA]</scope>
    <source>
        <strain evidence="23">PIM1</strain>
    </source>
</reference>
<accession>A0A432YFX5</accession>
<dbReference type="SUPFAM" id="SSF53613">
    <property type="entry name" value="Ribokinase-like"/>
    <property type="match status" value="1"/>
</dbReference>
<dbReference type="EMBL" id="PIPZ01000002">
    <property type="protein sequence ID" value="RUO59866.1"/>
    <property type="molecule type" value="Genomic_DNA"/>
</dbReference>
<evidence type="ECO:0000256" key="19">
    <source>
        <dbReference type="PIRNR" id="PIRNR017184"/>
    </source>
</evidence>
<evidence type="ECO:0000256" key="6">
    <source>
        <dbReference type="ARBA" id="ARBA00022741"/>
    </source>
</evidence>
<dbReference type="Pfam" id="PF03853">
    <property type="entry name" value="YjeF_N"/>
    <property type="match status" value="1"/>
</dbReference>
<feature type="binding site" evidence="18">
    <location>
        <position position="127"/>
    </location>
    <ligand>
        <name>K(+)</name>
        <dbReference type="ChEBI" id="CHEBI:29103"/>
    </ligand>
</feature>
<feature type="binding site" evidence="18">
    <location>
        <begin position="131"/>
        <end position="137"/>
    </location>
    <ligand>
        <name>(6S)-NADPHX</name>
        <dbReference type="ChEBI" id="CHEBI:64076"/>
    </ligand>
</feature>
<dbReference type="CDD" id="cd01171">
    <property type="entry name" value="YXKO-related"/>
    <property type="match status" value="1"/>
</dbReference>
<dbReference type="AlphaFoldDB" id="A0A432YFX5"/>
<dbReference type="GO" id="GO:0046496">
    <property type="term" value="P:nicotinamide nucleotide metabolic process"/>
    <property type="evidence" value="ECO:0007669"/>
    <property type="project" value="UniProtKB-UniRule"/>
</dbReference>
<evidence type="ECO:0000256" key="9">
    <source>
        <dbReference type="ARBA" id="ARBA00022958"/>
    </source>
</evidence>